<dbReference type="Proteomes" id="UP000030905">
    <property type="component" value="Chromosome"/>
</dbReference>
<keyword evidence="4" id="KW-1185">Reference proteome</keyword>
<reference evidence="2" key="2">
    <citation type="submission" date="2015-10" db="EMBL/GenBank/DDBJ databases">
        <title>Improved Draft Genome Sequence of Clostridium pasteurianum Strain ATCC 6013 (DSM 525) Using a Hybrid Next-Generation Sequencing Approach.</title>
        <authorList>
            <person name="Pyne M.E."/>
            <person name="Utturkar S.M."/>
            <person name="Brown S.D."/>
            <person name="Moo-Young M."/>
            <person name="Chung D.A."/>
            <person name="Chou P.C."/>
        </authorList>
    </citation>
    <scope>NUCLEOTIDE SEQUENCE</scope>
    <source>
        <strain evidence="2">ATCC 6013</strain>
    </source>
</reference>
<organism evidence="1 4">
    <name type="scientific">Clostridium pasteurianum DSM 525 = ATCC 6013</name>
    <dbReference type="NCBI Taxonomy" id="1262449"/>
    <lineage>
        <taxon>Bacteria</taxon>
        <taxon>Bacillati</taxon>
        <taxon>Bacillota</taxon>
        <taxon>Clostridia</taxon>
        <taxon>Eubacteriales</taxon>
        <taxon>Clostridiaceae</taxon>
        <taxon>Clostridium</taxon>
    </lineage>
</organism>
<reference evidence="1 4" key="1">
    <citation type="journal article" date="2015" name="Genome Announc.">
        <title>Complete Genome Sequence of the Nitrogen-Fixing and Solvent-Producing Clostridium pasteurianum DSM 525.</title>
        <authorList>
            <person name="Poehlein A."/>
            <person name="Grosse-Honebrink A."/>
            <person name="Zhang Y."/>
            <person name="Minton N.P."/>
            <person name="Daniel R."/>
        </authorList>
    </citation>
    <scope>NUCLEOTIDE SEQUENCE [LARGE SCALE GENOMIC DNA]</scope>
    <source>
        <strain evidence="1">DSM 525</strain>
        <strain evidence="4">DSM 525 / ATCC 6013</strain>
    </source>
</reference>
<dbReference type="Proteomes" id="UP000028042">
    <property type="component" value="Unassembled WGS sequence"/>
</dbReference>
<dbReference type="AlphaFoldDB" id="A0A0H3J8S0"/>
<evidence type="ECO:0000313" key="2">
    <source>
        <dbReference type="EMBL" id="KRU12525.1"/>
    </source>
</evidence>
<proteinExistence type="predicted"/>
<sequence>MKDIVTYSLNADQINSDNYYKDIAEFAEEVILNGRSIIDSIIIDLKNYISLKDMETLRSDEEYLLEILTLGTLWKLYSDDAAELSELPKNIMKKLVDFRKHGGKVKGGADFIRGILATVFLFPNNNYKSNIKPSLKTFEKFLKWLSASGEFEEEVQRFDILKKYFFALSEEKLEQTFFNINSYALWFNIRSENLIGKYTVNVETFLKDEYPKHKFKEDVILCGRQRIEYHLNMTGAEIMNRSFRTDFLKTKIKKLLLPVCMRYNNEKNCKAQYTEDGYTCKDCIENCKVNKLSKMGKKYGFEVLIIPHGSSVFKEKKISYGEIGIVGVACVLNLMSGGWKARRFNLVPQCVILDYCGCKKHWSNKGIVTDININQLKQVLNSGGDSFTSSEF</sequence>
<dbReference type="PANTHER" id="PTHR43801">
    <property type="entry name" value="NUCLEOTIDE-BINDING PROTEIN-RELATED"/>
    <property type="match status" value="1"/>
</dbReference>
<reference evidence="2 3" key="3">
    <citation type="journal article" name="Genome Announc.">
        <title>Improved Draft Genome Sequence of Clostridium pasteurianum Strain ATCC 6013 (DSM 525) Using a Hybrid Next-Generation Sequencing Approach.</title>
        <authorList>
            <person name="Pyne M.E."/>
            <person name="Utturkar S."/>
            <person name="Brown S.D."/>
            <person name="Moo-Young M."/>
            <person name="Chung D.A."/>
            <person name="Chou C.P."/>
        </authorList>
    </citation>
    <scope>NUCLEOTIDE SEQUENCE [LARGE SCALE GENOMIC DNA]</scope>
    <source>
        <strain evidence="2 3">ATCC 6013</strain>
    </source>
</reference>
<dbReference type="Pfam" id="PF01976">
    <property type="entry name" value="DUF116"/>
    <property type="match status" value="1"/>
</dbReference>
<dbReference type="RefSeq" id="WP_003447933.1">
    <property type="nucleotide sequence ID" value="NZ_ANZB01000018.1"/>
</dbReference>
<dbReference type="PANTHER" id="PTHR43801:SF1">
    <property type="entry name" value="POLYPRENYL SYNTHETASE"/>
    <property type="match status" value="1"/>
</dbReference>
<dbReference type="PATRIC" id="fig|1262449.3.peg.3845"/>
<dbReference type="InterPro" id="IPR002829">
    <property type="entry name" value="DUF116"/>
</dbReference>
<evidence type="ECO:0000313" key="3">
    <source>
        <dbReference type="Proteomes" id="UP000028042"/>
    </source>
</evidence>
<dbReference type="EMBL" id="CP009268">
    <property type="protein sequence ID" value="AJA51468.1"/>
    <property type="molecule type" value="Genomic_DNA"/>
</dbReference>
<evidence type="ECO:0000313" key="4">
    <source>
        <dbReference type="Proteomes" id="UP000030905"/>
    </source>
</evidence>
<protein>
    <recommendedName>
        <fullName evidence="5">DUF116 domain-containing protein</fullName>
    </recommendedName>
</protein>
<accession>A0A0H3J8S0</accession>
<evidence type="ECO:0008006" key="5">
    <source>
        <dbReference type="Google" id="ProtNLM"/>
    </source>
</evidence>
<evidence type="ECO:0000313" key="1">
    <source>
        <dbReference type="EMBL" id="AJA51468.1"/>
    </source>
</evidence>
<dbReference type="KEGG" id="cpae:CPAST_c14010"/>
<gene>
    <name evidence="1" type="ORF">CLPA_c14010</name>
    <name evidence="2" type="ORF">CP6013_01773</name>
</gene>
<dbReference type="EMBL" id="JPGY02000001">
    <property type="protein sequence ID" value="KRU12525.1"/>
    <property type="molecule type" value="Genomic_DNA"/>
</dbReference>
<dbReference type="KEGG" id="cpat:CLPA_c14010"/>
<dbReference type="GeneID" id="93073576"/>
<dbReference type="eggNOG" id="COG1852">
    <property type="taxonomic scope" value="Bacteria"/>
</dbReference>
<name>A0A0H3J8S0_CLOPA</name>